<evidence type="ECO:0000256" key="4">
    <source>
        <dbReference type="ARBA" id="ARBA00022825"/>
    </source>
</evidence>
<feature type="transmembrane region" description="Helical" evidence="9">
    <location>
        <begin position="20"/>
        <end position="41"/>
    </location>
</feature>
<dbReference type="PROSITE" id="PS51892">
    <property type="entry name" value="SUBTILASE"/>
    <property type="match status" value="1"/>
</dbReference>
<keyword evidence="9" id="KW-1133">Transmembrane helix</keyword>
<dbReference type="AlphaFoldDB" id="A0A2M9HB79"/>
<dbReference type="OrthoDB" id="9813435at2"/>
<name>A0A2M9HB79_9BIFI</name>
<comment type="caution">
    <text evidence="11">The sequence shown here is derived from an EMBL/GenBank/DDBJ whole genome shotgun (WGS) entry which is preliminary data.</text>
</comment>
<accession>A0A2M9HB79</accession>
<evidence type="ECO:0000313" key="11">
    <source>
        <dbReference type="EMBL" id="PJM74076.1"/>
    </source>
</evidence>
<dbReference type="EMBL" id="PEBI01000001">
    <property type="protein sequence ID" value="PJM74076.1"/>
    <property type="molecule type" value="Genomic_DNA"/>
</dbReference>
<dbReference type="Pfam" id="PF00082">
    <property type="entry name" value="Peptidase_S8"/>
    <property type="match status" value="1"/>
</dbReference>
<feature type="region of interest" description="Disordered" evidence="8">
    <location>
        <begin position="372"/>
        <end position="391"/>
    </location>
</feature>
<evidence type="ECO:0000256" key="3">
    <source>
        <dbReference type="ARBA" id="ARBA00022801"/>
    </source>
</evidence>
<dbReference type="PROSITE" id="PS00136">
    <property type="entry name" value="SUBTILASE_ASP"/>
    <property type="match status" value="1"/>
</dbReference>
<evidence type="ECO:0000256" key="1">
    <source>
        <dbReference type="ARBA" id="ARBA00011073"/>
    </source>
</evidence>
<organism evidence="11 12">
    <name type="scientific">Bifidobacterium primatium</name>
    <dbReference type="NCBI Taxonomy" id="2045438"/>
    <lineage>
        <taxon>Bacteria</taxon>
        <taxon>Bacillati</taxon>
        <taxon>Actinomycetota</taxon>
        <taxon>Actinomycetes</taxon>
        <taxon>Bifidobacteriales</taxon>
        <taxon>Bifidobacteriaceae</taxon>
        <taxon>Bifidobacterium</taxon>
    </lineage>
</organism>
<evidence type="ECO:0000256" key="6">
    <source>
        <dbReference type="PROSITE-ProRule" id="PRU01240"/>
    </source>
</evidence>
<sequence>MGSTDVGERGKKSMGIGKRIMGAATAAVMMFSGFAVATTSVSAASSPLVSPEWSEDAIRNYAINLADEHAGSSTMTKAKNLVATVAQQENSGATVLASYPQFGSFFVQAASKSFAKDYAAAAARNGIALHSVGDTRQSPVRSDENVLQNGISTYGEDTFEGTKDSEKATQQLTYQDGLWGIKAIGGDKAKQVISKNVKLNSVTVGVMDSGIDERHEDLVGQIDTNASTSCITNGVPDGNASKRNQVDDDFMDSQNTFYHATHVAGTIAGKTYNAGWLTYDNSVNPQAKLANIRVSYHTLIYPEYAVCGLNWSVDHRIPIINASFSVDPWHYWMPNNPTQAAGYEVVLRATEYMQNNNVLLIAAAMNDSQDLDNLATDSKSPNDTGSPIQNRPIVGGQGLFASMTNMPGVMVVSNVQKNANGTFSRSDSSNYGAKGISIAGPGTDISSAYPYEGFDNGWASATGTSMAAPHVAGVASLIKGIHPEYTAAQIKAQLLRQANYKQLSASADGKEYRGAGMVNAYAAVTKNQPKATIASVQYSTNGGSTWSNLRGATIGGKVKIRAVMGGAVTSGAFSGAATASKNGTGTLTLTKDVDYSNVSKTANKTLTVTAYGRNSSKDADDDTTMKISYTVKANGSSKPSEPSNPSTKSHKDTLAVRRGNTYYFKYSISGGKANRVIAYGRPNDTIPVGDWDGDGVDTLAVRRGNLYYVKNSISGGVADKVIAYGRPGDTVLVGDWNGDGKDTLAVRRGNTYYIKNSISGGKADRVIGYGKPGDTVLVGDWNGDGKDTLAVRRGNRYFIKNAIAGGQADKVVGYGKPADTVLVGDWNGDRTDTLAVRRGNVYYVKNSMSGGPADRVIGYGKPNDTVLVGTWR</sequence>
<dbReference type="InterPro" id="IPR023828">
    <property type="entry name" value="Peptidase_S8_Ser-AS"/>
</dbReference>
<evidence type="ECO:0000256" key="5">
    <source>
        <dbReference type="PIRSR" id="PIRSR615500-1"/>
    </source>
</evidence>
<dbReference type="PANTHER" id="PTHR43806:SF11">
    <property type="entry name" value="CEREVISIN-RELATED"/>
    <property type="match status" value="1"/>
</dbReference>
<feature type="compositionally biased region" description="Polar residues" evidence="8">
    <location>
        <begin position="375"/>
        <end position="389"/>
    </location>
</feature>
<comment type="similarity">
    <text evidence="1 6 7">Belongs to the peptidase S8 family.</text>
</comment>
<dbReference type="InterPro" id="IPR050131">
    <property type="entry name" value="Peptidase_S8_subtilisin-like"/>
</dbReference>
<protein>
    <recommendedName>
        <fullName evidence="10">Peptidase S8/S53 domain-containing protein</fullName>
    </recommendedName>
</protein>
<evidence type="ECO:0000256" key="2">
    <source>
        <dbReference type="ARBA" id="ARBA00022670"/>
    </source>
</evidence>
<evidence type="ECO:0000259" key="10">
    <source>
        <dbReference type="Pfam" id="PF00082"/>
    </source>
</evidence>
<feature type="region of interest" description="Disordered" evidence="8">
    <location>
        <begin position="632"/>
        <end position="652"/>
    </location>
</feature>
<dbReference type="InterPro" id="IPR000209">
    <property type="entry name" value="Peptidase_S8/S53_dom"/>
</dbReference>
<feature type="compositionally biased region" description="Polar residues" evidence="8">
    <location>
        <begin position="632"/>
        <end position="647"/>
    </location>
</feature>
<feature type="domain" description="Peptidase S8/S53" evidence="10">
    <location>
        <begin position="201"/>
        <end position="501"/>
    </location>
</feature>
<dbReference type="SUPFAM" id="SSF52743">
    <property type="entry name" value="Subtilisin-like"/>
    <property type="match status" value="1"/>
</dbReference>
<evidence type="ECO:0000256" key="7">
    <source>
        <dbReference type="RuleBase" id="RU003355"/>
    </source>
</evidence>
<dbReference type="PANTHER" id="PTHR43806">
    <property type="entry name" value="PEPTIDASE S8"/>
    <property type="match status" value="1"/>
</dbReference>
<feature type="active site" description="Charge relay system" evidence="5 6">
    <location>
        <position position="259"/>
    </location>
</feature>
<dbReference type="PROSITE" id="PS00138">
    <property type="entry name" value="SUBTILASE_SER"/>
    <property type="match status" value="1"/>
</dbReference>
<feature type="active site" description="Charge relay system" evidence="5 6">
    <location>
        <position position="465"/>
    </location>
</feature>
<dbReference type="InterPro" id="IPR028994">
    <property type="entry name" value="Integrin_alpha_N"/>
</dbReference>
<dbReference type="InterPro" id="IPR023827">
    <property type="entry name" value="Peptidase_S8_Asp-AS"/>
</dbReference>
<evidence type="ECO:0000313" key="12">
    <source>
        <dbReference type="Proteomes" id="UP000229095"/>
    </source>
</evidence>
<gene>
    <name evidence="11" type="ORF">CS006_02725</name>
</gene>
<proteinExistence type="inferred from homology"/>
<keyword evidence="3 6" id="KW-0378">Hydrolase</keyword>
<dbReference type="PRINTS" id="PR00723">
    <property type="entry name" value="SUBTILISIN"/>
</dbReference>
<keyword evidence="4 6" id="KW-0720">Serine protease</keyword>
<keyword evidence="9" id="KW-0472">Membrane</keyword>
<dbReference type="InterPro" id="IPR015500">
    <property type="entry name" value="Peptidase_S8_subtilisin-rel"/>
</dbReference>
<dbReference type="Proteomes" id="UP000229095">
    <property type="component" value="Unassembled WGS sequence"/>
</dbReference>
<evidence type="ECO:0000256" key="8">
    <source>
        <dbReference type="SAM" id="MobiDB-lite"/>
    </source>
</evidence>
<evidence type="ECO:0000256" key="9">
    <source>
        <dbReference type="SAM" id="Phobius"/>
    </source>
</evidence>
<keyword evidence="9" id="KW-0812">Transmembrane</keyword>
<dbReference type="InterPro" id="IPR036852">
    <property type="entry name" value="Peptidase_S8/S53_dom_sf"/>
</dbReference>
<keyword evidence="12" id="KW-1185">Reference proteome</keyword>
<reference evidence="11 12" key="1">
    <citation type="submission" date="2017-10" db="EMBL/GenBank/DDBJ databases">
        <title>Draft genome sequences of strains TRE 1, TRE 9, TRE H and TRI 7, isolated from tamarins, belonging to four potential novel Bifidobacterium species.</title>
        <authorList>
            <person name="Mattarelli P."/>
            <person name="Modesto M."/>
            <person name="Puglisi E."/>
            <person name="Morelli L."/>
            <person name="Spezio C."/>
            <person name="Bonetti A."/>
            <person name="Sandri C."/>
        </authorList>
    </citation>
    <scope>NUCLEOTIDE SEQUENCE [LARGE SCALE GENOMIC DNA]</scope>
    <source>
        <strain evidence="12">TRE1</strain>
    </source>
</reference>
<dbReference type="GO" id="GO:0004252">
    <property type="term" value="F:serine-type endopeptidase activity"/>
    <property type="evidence" value="ECO:0007669"/>
    <property type="project" value="UniProtKB-UniRule"/>
</dbReference>
<dbReference type="SUPFAM" id="SSF69318">
    <property type="entry name" value="Integrin alpha N-terminal domain"/>
    <property type="match status" value="1"/>
</dbReference>
<dbReference type="GO" id="GO:0006508">
    <property type="term" value="P:proteolysis"/>
    <property type="evidence" value="ECO:0007669"/>
    <property type="project" value="UniProtKB-KW"/>
</dbReference>
<feature type="active site" description="Charge relay system" evidence="5 6">
    <location>
        <position position="208"/>
    </location>
</feature>
<dbReference type="Gene3D" id="3.40.50.200">
    <property type="entry name" value="Peptidase S8/S53 domain"/>
    <property type="match status" value="1"/>
</dbReference>
<keyword evidence="2 6" id="KW-0645">Protease</keyword>